<evidence type="ECO:0000313" key="3">
    <source>
        <dbReference type="Proteomes" id="UP000266152"/>
    </source>
</evidence>
<name>A0A395SIM6_FUSSP</name>
<dbReference type="AlphaFoldDB" id="A0A395SIM6"/>
<keyword evidence="3" id="KW-1185">Reference proteome</keyword>
<reference evidence="2 3" key="1">
    <citation type="journal article" date="2018" name="PLoS Pathog.">
        <title>Evolution of structural diversity of trichothecenes, a family of toxins produced by plant pathogenic and entomopathogenic fungi.</title>
        <authorList>
            <person name="Proctor R.H."/>
            <person name="McCormick S.P."/>
            <person name="Kim H.S."/>
            <person name="Cardoza R.E."/>
            <person name="Stanley A.M."/>
            <person name="Lindo L."/>
            <person name="Kelly A."/>
            <person name="Brown D.W."/>
            <person name="Lee T."/>
            <person name="Vaughan M.M."/>
            <person name="Alexander N.J."/>
            <person name="Busman M."/>
            <person name="Gutierrez S."/>
        </authorList>
    </citation>
    <scope>NUCLEOTIDE SEQUENCE [LARGE SCALE GENOMIC DNA]</scope>
    <source>
        <strain evidence="2 3">NRRL 3299</strain>
    </source>
</reference>
<evidence type="ECO:0000313" key="2">
    <source>
        <dbReference type="EMBL" id="RGP71932.1"/>
    </source>
</evidence>
<evidence type="ECO:0000256" key="1">
    <source>
        <dbReference type="SAM" id="MobiDB-lite"/>
    </source>
</evidence>
<accession>A0A395SIM6</accession>
<feature type="region of interest" description="Disordered" evidence="1">
    <location>
        <begin position="1"/>
        <end position="23"/>
    </location>
</feature>
<dbReference type="EMBL" id="PXOF01000038">
    <property type="protein sequence ID" value="RGP71932.1"/>
    <property type="molecule type" value="Genomic_DNA"/>
</dbReference>
<organism evidence="2 3">
    <name type="scientific">Fusarium sporotrichioides</name>
    <dbReference type="NCBI Taxonomy" id="5514"/>
    <lineage>
        <taxon>Eukaryota</taxon>
        <taxon>Fungi</taxon>
        <taxon>Dikarya</taxon>
        <taxon>Ascomycota</taxon>
        <taxon>Pezizomycotina</taxon>
        <taxon>Sordariomycetes</taxon>
        <taxon>Hypocreomycetidae</taxon>
        <taxon>Hypocreales</taxon>
        <taxon>Nectriaceae</taxon>
        <taxon>Fusarium</taxon>
    </lineage>
</organism>
<gene>
    <name evidence="2" type="ORF">FSPOR_3047</name>
</gene>
<comment type="caution">
    <text evidence="2">The sequence shown here is derived from an EMBL/GenBank/DDBJ whole genome shotgun (WGS) entry which is preliminary data.</text>
</comment>
<sequence length="84" mass="9482">MANKHIVTIMSRKSNASASKDQEIKKLDKPWEKKGVVISITSTELQLVLANGPNKEVENWAAKSLRSQMEEKKLIGDWKPVGRH</sequence>
<dbReference type="Proteomes" id="UP000266152">
    <property type="component" value="Unassembled WGS sequence"/>
</dbReference>
<proteinExistence type="predicted"/>
<protein>
    <submittedName>
        <fullName evidence="2">Uncharacterized protein</fullName>
    </submittedName>
</protein>